<dbReference type="AlphaFoldDB" id="A0AAP2Z2U1"/>
<protein>
    <submittedName>
        <fullName evidence="1">Uncharacterized protein</fullName>
    </submittedName>
</protein>
<dbReference type="Proteomes" id="UP001321018">
    <property type="component" value="Unassembled WGS sequence"/>
</dbReference>
<accession>A0AAP2Z2U1</accession>
<sequence>MMIPDDSWTAPGGGVEVNMFQTTDTEFDPFGMYNTDEDGNPRFTIPKSGVWYVICETAVALPEMDGEDAIVRLQIHRNGGPQWIRDRTFAAPDDENESLMLPPIHLPRKLDEGDHIAASAFSHHEADPANGPDLEFSGSPTETLLALLWLGQD</sequence>
<gene>
    <name evidence="1" type="ORF">OB960_18975</name>
</gene>
<evidence type="ECO:0000313" key="1">
    <source>
        <dbReference type="EMBL" id="MCU4743473.1"/>
    </source>
</evidence>
<dbReference type="EMBL" id="JAOPKA010000015">
    <property type="protein sequence ID" value="MCU4743473.1"/>
    <property type="molecule type" value="Genomic_DNA"/>
</dbReference>
<organism evidence="1 2">
    <name type="scientific">Natronoglomus mannanivorans</name>
    <dbReference type="NCBI Taxonomy" id="2979990"/>
    <lineage>
        <taxon>Archaea</taxon>
        <taxon>Methanobacteriati</taxon>
        <taxon>Methanobacteriota</taxon>
        <taxon>Stenosarchaea group</taxon>
        <taxon>Halobacteria</taxon>
        <taxon>Halobacteriales</taxon>
        <taxon>Natrialbaceae</taxon>
        <taxon>Natronoglomus</taxon>
    </lineage>
</organism>
<comment type="caution">
    <text evidence="1">The sequence shown here is derived from an EMBL/GenBank/DDBJ whole genome shotgun (WGS) entry which is preliminary data.</text>
</comment>
<dbReference type="RefSeq" id="WP_338005291.1">
    <property type="nucleotide sequence ID" value="NZ_JAOPKA010000015.1"/>
</dbReference>
<evidence type="ECO:0000313" key="2">
    <source>
        <dbReference type="Proteomes" id="UP001321018"/>
    </source>
</evidence>
<name>A0AAP2Z2U1_9EURY</name>
<reference evidence="1" key="1">
    <citation type="submission" date="2022-09" db="EMBL/GenBank/DDBJ databases">
        <title>Enrichment on poylsaccharides allowed isolation of novel metabolic and taxonomic groups of Haloarchaea.</title>
        <authorList>
            <person name="Sorokin D.Y."/>
            <person name="Elcheninov A.G."/>
            <person name="Khizhniak T.V."/>
            <person name="Kolganova T.V."/>
            <person name="Kublanov I.V."/>
        </authorList>
    </citation>
    <scope>NUCLEOTIDE SEQUENCE</scope>
    <source>
        <strain evidence="1">AArc-xg1-1</strain>
    </source>
</reference>
<proteinExistence type="predicted"/>